<organism evidence="2 3">
    <name type="scientific">Parvularcula lutaonensis</name>
    <dbReference type="NCBI Taxonomy" id="491923"/>
    <lineage>
        <taxon>Bacteria</taxon>
        <taxon>Pseudomonadati</taxon>
        <taxon>Pseudomonadota</taxon>
        <taxon>Alphaproteobacteria</taxon>
        <taxon>Parvularculales</taxon>
        <taxon>Parvularculaceae</taxon>
        <taxon>Parvularcula</taxon>
    </lineage>
</organism>
<sequence>MLRSIAPALLVVLAACAEEITPLNTPSLDGPLTQGTWETRGRKGILFWPEGKTETRLPELIDFACPENTNGQVRFTVTGDTDQTGLWIAEDRRSSRTLILVTKEGATALDFVAGKQFLPSITVKTSAEWLQPLLAGEGRFAINAFGGRTYRLRATEDLAKAIRRCGDTG</sequence>
<feature type="signal peptide" evidence="1">
    <location>
        <begin position="1"/>
        <end position="17"/>
    </location>
</feature>
<keyword evidence="3" id="KW-1185">Reference proteome</keyword>
<proteinExistence type="predicted"/>
<protein>
    <submittedName>
        <fullName evidence="2">Uncharacterized protein</fullName>
    </submittedName>
</protein>
<accession>A0ABV7MBH7</accession>
<dbReference type="RefSeq" id="WP_189574183.1">
    <property type="nucleotide sequence ID" value="NZ_BMXU01000001.1"/>
</dbReference>
<dbReference type="Proteomes" id="UP001595607">
    <property type="component" value="Unassembled WGS sequence"/>
</dbReference>
<name>A0ABV7MBH7_9PROT</name>
<feature type="chain" id="PRO_5045416338" evidence="1">
    <location>
        <begin position="18"/>
        <end position="169"/>
    </location>
</feature>
<dbReference type="EMBL" id="JBHRVA010000002">
    <property type="protein sequence ID" value="MFC3302044.1"/>
    <property type="molecule type" value="Genomic_DNA"/>
</dbReference>
<evidence type="ECO:0000256" key="1">
    <source>
        <dbReference type="SAM" id="SignalP"/>
    </source>
</evidence>
<dbReference type="PROSITE" id="PS51257">
    <property type="entry name" value="PROKAR_LIPOPROTEIN"/>
    <property type="match status" value="1"/>
</dbReference>
<evidence type="ECO:0000313" key="2">
    <source>
        <dbReference type="EMBL" id="MFC3302044.1"/>
    </source>
</evidence>
<evidence type="ECO:0000313" key="3">
    <source>
        <dbReference type="Proteomes" id="UP001595607"/>
    </source>
</evidence>
<keyword evidence="1" id="KW-0732">Signal</keyword>
<gene>
    <name evidence="2" type="ORF">ACFONP_04790</name>
</gene>
<comment type="caution">
    <text evidence="2">The sequence shown here is derived from an EMBL/GenBank/DDBJ whole genome shotgun (WGS) entry which is preliminary data.</text>
</comment>
<reference evidence="3" key="1">
    <citation type="journal article" date="2019" name="Int. J. Syst. Evol. Microbiol.">
        <title>The Global Catalogue of Microorganisms (GCM) 10K type strain sequencing project: providing services to taxonomists for standard genome sequencing and annotation.</title>
        <authorList>
            <consortium name="The Broad Institute Genomics Platform"/>
            <consortium name="The Broad Institute Genome Sequencing Center for Infectious Disease"/>
            <person name="Wu L."/>
            <person name="Ma J."/>
        </authorList>
    </citation>
    <scope>NUCLEOTIDE SEQUENCE [LARGE SCALE GENOMIC DNA]</scope>
    <source>
        <strain evidence="3">KCTC 22245</strain>
    </source>
</reference>